<sequence>AKVLAKELEPKFNLIRLDMSDFSEKHNVARLVGAPPGYVGFGEGGELTRKIEEHPNSVVLFDEIEKAHPDVLNILLQILEEGELKDGQGNISNFKDSLVILTSNLGTSILHNKNIGFKEGRPSDDTISTRLQDNLKKILKPELINRLDNVIVFKQLSTKSQEQILGKMLNELRNKLRDQEVILTYDSTFVSSCAHLAYSKEYGAREIRRFLDTKILDQIANVLLNKEERPIRIQLLNTNNKVKIKVIKDAQAI</sequence>
<comment type="caution">
    <text evidence="4">The sequence shown here is derived from an EMBL/GenBank/DDBJ whole genome shotgun (WGS) entry which is preliminary data.</text>
</comment>
<dbReference type="Proteomes" id="UP000740557">
    <property type="component" value="Unassembled WGS sequence"/>
</dbReference>
<dbReference type="InterPro" id="IPR019489">
    <property type="entry name" value="Clp_ATPase_C"/>
</dbReference>
<dbReference type="Gene3D" id="3.40.50.300">
    <property type="entry name" value="P-loop containing nucleotide triphosphate hydrolases"/>
    <property type="match status" value="1"/>
</dbReference>
<dbReference type="InterPro" id="IPR050130">
    <property type="entry name" value="ClpA_ClpB"/>
</dbReference>
<keyword evidence="2 4" id="KW-0067">ATP-binding</keyword>
<dbReference type="GO" id="GO:0016887">
    <property type="term" value="F:ATP hydrolysis activity"/>
    <property type="evidence" value="ECO:0007669"/>
    <property type="project" value="InterPro"/>
</dbReference>
<keyword evidence="4" id="KW-0378">Hydrolase</keyword>
<dbReference type="PRINTS" id="PR00300">
    <property type="entry name" value="CLPPROTEASEA"/>
</dbReference>
<accession>A0A955EDF1</accession>
<dbReference type="GO" id="GO:0006508">
    <property type="term" value="P:proteolysis"/>
    <property type="evidence" value="ECO:0007669"/>
    <property type="project" value="UniProtKB-KW"/>
</dbReference>
<dbReference type="Pfam" id="PF10431">
    <property type="entry name" value="ClpB_D2-small"/>
    <property type="match status" value="1"/>
</dbReference>
<dbReference type="EMBL" id="JAGQNX010000135">
    <property type="protein sequence ID" value="MCA9308685.1"/>
    <property type="molecule type" value="Genomic_DNA"/>
</dbReference>
<dbReference type="SMART" id="SM01086">
    <property type="entry name" value="ClpB_D2-small"/>
    <property type="match status" value="1"/>
</dbReference>
<protein>
    <submittedName>
        <fullName evidence="4">ATP-dependent Clp protease ATP-binding subunit</fullName>
    </submittedName>
</protein>
<reference evidence="4" key="1">
    <citation type="submission" date="2020-04" db="EMBL/GenBank/DDBJ databases">
        <authorList>
            <person name="Zhang T."/>
        </authorList>
    </citation>
    <scope>NUCLEOTIDE SEQUENCE</scope>
    <source>
        <strain evidence="4">HKST-UBA79</strain>
    </source>
</reference>
<dbReference type="Pfam" id="PF07724">
    <property type="entry name" value="AAA_2"/>
    <property type="match status" value="1"/>
</dbReference>
<evidence type="ECO:0000259" key="3">
    <source>
        <dbReference type="SMART" id="SM01086"/>
    </source>
</evidence>
<evidence type="ECO:0000256" key="1">
    <source>
        <dbReference type="ARBA" id="ARBA00022741"/>
    </source>
</evidence>
<proteinExistence type="predicted"/>
<gene>
    <name evidence="4" type="ORF">KC980_04180</name>
</gene>
<dbReference type="GO" id="GO:0005524">
    <property type="term" value="F:ATP binding"/>
    <property type="evidence" value="ECO:0007669"/>
    <property type="project" value="UniProtKB-KW"/>
</dbReference>
<keyword evidence="1" id="KW-0547">Nucleotide-binding</keyword>
<dbReference type="InterPro" id="IPR003959">
    <property type="entry name" value="ATPase_AAA_core"/>
</dbReference>
<dbReference type="InterPro" id="IPR027417">
    <property type="entry name" value="P-loop_NTPase"/>
</dbReference>
<keyword evidence="4" id="KW-0645">Protease</keyword>
<dbReference type="CDD" id="cd19499">
    <property type="entry name" value="RecA-like_ClpB_Hsp104-like"/>
    <property type="match status" value="1"/>
</dbReference>
<evidence type="ECO:0000313" key="5">
    <source>
        <dbReference type="Proteomes" id="UP000740557"/>
    </source>
</evidence>
<dbReference type="AlphaFoldDB" id="A0A955EDF1"/>
<dbReference type="PANTHER" id="PTHR11638:SF18">
    <property type="entry name" value="HEAT SHOCK PROTEIN 104"/>
    <property type="match status" value="1"/>
</dbReference>
<dbReference type="PANTHER" id="PTHR11638">
    <property type="entry name" value="ATP-DEPENDENT CLP PROTEASE"/>
    <property type="match status" value="1"/>
</dbReference>
<feature type="domain" description="Clp ATPase C-terminal" evidence="3">
    <location>
        <begin position="156"/>
        <end position="244"/>
    </location>
</feature>
<dbReference type="GO" id="GO:0034605">
    <property type="term" value="P:cellular response to heat"/>
    <property type="evidence" value="ECO:0007669"/>
    <property type="project" value="TreeGrafter"/>
</dbReference>
<dbReference type="GO" id="GO:0008233">
    <property type="term" value="F:peptidase activity"/>
    <property type="evidence" value="ECO:0007669"/>
    <property type="project" value="UniProtKB-KW"/>
</dbReference>
<name>A0A955EDF1_UNCKA</name>
<dbReference type="SUPFAM" id="SSF52540">
    <property type="entry name" value="P-loop containing nucleoside triphosphate hydrolases"/>
    <property type="match status" value="1"/>
</dbReference>
<dbReference type="GO" id="GO:0005737">
    <property type="term" value="C:cytoplasm"/>
    <property type="evidence" value="ECO:0007669"/>
    <property type="project" value="TreeGrafter"/>
</dbReference>
<evidence type="ECO:0000313" key="4">
    <source>
        <dbReference type="EMBL" id="MCA9308685.1"/>
    </source>
</evidence>
<feature type="non-terminal residue" evidence="4">
    <location>
        <position position="1"/>
    </location>
</feature>
<dbReference type="InterPro" id="IPR001270">
    <property type="entry name" value="ClpA/B"/>
</dbReference>
<dbReference type="Gene3D" id="1.10.8.60">
    <property type="match status" value="1"/>
</dbReference>
<reference evidence="4" key="2">
    <citation type="journal article" date="2021" name="Microbiome">
        <title>Successional dynamics and alternative stable states in a saline activated sludge microbial community over 9 years.</title>
        <authorList>
            <person name="Wang Y."/>
            <person name="Ye J."/>
            <person name="Ju F."/>
            <person name="Liu L."/>
            <person name="Boyd J.A."/>
            <person name="Deng Y."/>
            <person name="Parks D.H."/>
            <person name="Jiang X."/>
            <person name="Yin X."/>
            <person name="Woodcroft B.J."/>
            <person name="Tyson G.W."/>
            <person name="Hugenholtz P."/>
            <person name="Polz M.F."/>
            <person name="Zhang T."/>
        </authorList>
    </citation>
    <scope>NUCLEOTIDE SEQUENCE</scope>
    <source>
        <strain evidence="4">HKST-UBA79</strain>
    </source>
</reference>
<evidence type="ECO:0000256" key="2">
    <source>
        <dbReference type="ARBA" id="ARBA00022840"/>
    </source>
</evidence>
<organism evidence="4 5">
    <name type="scientific">candidate division WWE3 bacterium</name>
    <dbReference type="NCBI Taxonomy" id="2053526"/>
    <lineage>
        <taxon>Bacteria</taxon>
        <taxon>Katanobacteria</taxon>
    </lineage>
</organism>